<organism evidence="2 3">
    <name type="scientific">Mucisphaera calidilacus</name>
    <dbReference type="NCBI Taxonomy" id="2527982"/>
    <lineage>
        <taxon>Bacteria</taxon>
        <taxon>Pseudomonadati</taxon>
        <taxon>Planctomycetota</taxon>
        <taxon>Phycisphaerae</taxon>
        <taxon>Phycisphaerales</taxon>
        <taxon>Phycisphaeraceae</taxon>
        <taxon>Mucisphaera</taxon>
    </lineage>
</organism>
<dbReference type="GO" id="GO:0008408">
    <property type="term" value="F:3'-5' exonuclease activity"/>
    <property type="evidence" value="ECO:0007669"/>
    <property type="project" value="InterPro"/>
</dbReference>
<dbReference type="InterPro" id="IPR044876">
    <property type="entry name" value="HRDC_dom_sf"/>
</dbReference>
<keyword evidence="3" id="KW-1185">Reference proteome</keyword>
<dbReference type="InterPro" id="IPR036397">
    <property type="entry name" value="RNaseH_sf"/>
</dbReference>
<protein>
    <submittedName>
        <fullName evidence="2">Ribonuclease D</fullName>
        <ecNumber evidence="2">3.1.13.5</ecNumber>
    </submittedName>
</protein>
<dbReference type="SMART" id="SM00474">
    <property type="entry name" value="35EXOc"/>
    <property type="match status" value="1"/>
</dbReference>
<dbReference type="EMBL" id="CP036280">
    <property type="protein sequence ID" value="QDU72526.1"/>
    <property type="molecule type" value="Genomic_DNA"/>
</dbReference>
<dbReference type="PROSITE" id="PS50967">
    <property type="entry name" value="HRDC"/>
    <property type="match status" value="1"/>
</dbReference>
<name>A0A518BZX3_9BACT</name>
<dbReference type="SUPFAM" id="SSF47819">
    <property type="entry name" value="HRDC-like"/>
    <property type="match status" value="1"/>
</dbReference>
<dbReference type="InterPro" id="IPR010997">
    <property type="entry name" value="HRDC-like_sf"/>
</dbReference>
<dbReference type="PANTHER" id="PTHR47649:SF1">
    <property type="entry name" value="RIBONUCLEASE D"/>
    <property type="match status" value="1"/>
</dbReference>
<evidence type="ECO:0000259" key="1">
    <source>
        <dbReference type="PROSITE" id="PS50967"/>
    </source>
</evidence>
<dbReference type="RefSeq" id="WP_236254401.1">
    <property type="nucleotide sequence ID" value="NZ_CP036280.1"/>
</dbReference>
<dbReference type="AlphaFoldDB" id="A0A518BZX3"/>
<dbReference type="Pfam" id="PF00570">
    <property type="entry name" value="HRDC"/>
    <property type="match status" value="1"/>
</dbReference>
<dbReference type="CDD" id="cd06142">
    <property type="entry name" value="RNaseD_exo"/>
    <property type="match status" value="1"/>
</dbReference>
<gene>
    <name evidence="2" type="primary">rnd</name>
    <name evidence="2" type="ORF">Pan265_23950</name>
</gene>
<sequence length="376" mass="42143">MVATQDQLRDLIDHLATTSCFGYDTEFIGETTFYPRICLIQIATQDKLYLIDSLADIDLLPFWNLLATPGPVKLVHAGRQDLEPVPRLTGKPPRTLYDVQIAAGFCGLGYPLSLGKLIEAVTGADLGHSVKFSQWDRRPLTDKQKHYAANDVRYLPLAYLGLKKRIDQLGHTDKVAEDMLALEEADRYLFDPLSGRLRGAGAGRLNRRGRALLERLLIKRFEIARAVNLPPRSLMGDDVLVRLADHPPADTEALARIKGMPRPLARDNGHELIAAIEDGKRAPLPPAPRRPGIDPDEHKARIETTWSRLQKHCDERSIDPGLLISKRDLSTLLLPESDRQSRDYTIPTGWRRDILNECWPDDHPDITLPDPPGADP</sequence>
<dbReference type="GO" id="GO:0006139">
    <property type="term" value="P:nucleobase-containing compound metabolic process"/>
    <property type="evidence" value="ECO:0007669"/>
    <property type="project" value="InterPro"/>
</dbReference>
<dbReference type="SUPFAM" id="SSF53098">
    <property type="entry name" value="Ribonuclease H-like"/>
    <property type="match status" value="1"/>
</dbReference>
<evidence type="ECO:0000313" key="2">
    <source>
        <dbReference type="EMBL" id="QDU72526.1"/>
    </source>
</evidence>
<dbReference type="KEGG" id="mcad:Pan265_23950"/>
<dbReference type="EC" id="3.1.13.5" evidence="2"/>
<proteinExistence type="predicted"/>
<dbReference type="Gene3D" id="3.30.420.10">
    <property type="entry name" value="Ribonuclease H-like superfamily/Ribonuclease H"/>
    <property type="match status" value="1"/>
</dbReference>
<accession>A0A518BZX3</accession>
<dbReference type="InterPro" id="IPR002562">
    <property type="entry name" value="3'-5'_exonuclease_dom"/>
</dbReference>
<keyword evidence="2" id="KW-0378">Hydrolase</keyword>
<dbReference type="Proteomes" id="UP000320386">
    <property type="component" value="Chromosome"/>
</dbReference>
<dbReference type="PANTHER" id="PTHR47649">
    <property type="entry name" value="RIBONUCLEASE D"/>
    <property type="match status" value="1"/>
</dbReference>
<dbReference type="SMART" id="SM00341">
    <property type="entry name" value="HRDC"/>
    <property type="match status" value="1"/>
</dbReference>
<dbReference type="Gene3D" id="1.10.150.80">
    <property type="entry name" value="HRDC domain"/>
    <property type="match status" value="1"/>
</dbReference>
<dbReference type="GO" id="GO:0003676">
    <property type="term" value="F:nucleic acid binding"/>
    <property type="evidence" value="ECO:0007669"/>
    <property type="project" value="InterPro"/>
</dbReference>
<evidence type="ECO:0000313" key="3">
    <source>
        <dbReference type="Proteomes" id="UP000320386"/>
    </source>
</evidence>
<dbReference type="GO" id="GO:0033890">
    <property type="term" value="F:ribonuclease D activity"/>
    <property type="evidence" value="ECO:0007669"/>
    <property type="project" value="UniProtKB-EC"/>
</dbReference>
<dbReference type="InterPro" id="IPR051086">
    <property type="entry name" value="RNase_D-like"/>
</dbReference>
<dbReference type="GO" id="GO:0000166">
    <property type="term" value="F:nucleotide binding"/>
    <property type="evidence" value="ECO:0007669"/>
    <property type="project" value="InterPro"/>
</dbReference>
<dbReference type="InterPro" id="IPR002121">
    <property type="entry name" value="HRDC_dom"/>
</dbReference>
<reference evidence="2 3" key="1">
    <citation type="submission" date="2019-02" db="EMBL/GenBank/DDBJ databases">
        <title>Deep-cultivation of Planctomycetes and their phenomic and genomic characterization uncovers novel biology.</title>
        <authorList>
            <person name="Wiegand S."/>
            <person name="Jogler M."/>
            <person name="Boedeker C."/>
            <person name="Pinto D."/>
            <person name="Vollmers J."/>
            <person name="Rivas-Marin E."/>
            <person name="Kohn T."/>
            <person name="Peeters S.H."/>
            <person name="Heuer A."/>
            <person name="Rast P."/>
            <person name="Oberbeckmann S."/>
            <person name="Bunk B."/>
            <person name="Jeske O."/>
            <person name="Meyerdierks A."/>
            <person name="Storesund J.E."/>
            <person name="Kallscheuer N."/>
            <person name="Luecker S."/>
            <person name="Lage O.M."/>
            <person name="Pohl T."/>
            <person name="Merkel B.J."/>
            <person name="Hornburger P."/>
            <person name="Mueller R.-W."/>
            <person name="Bruemmer F."/>
            <person name="Labrenz M."/>
            <person name="Spormann A.M."/>
            <person name="Op den Camp H."/>
            <person name="Overmann J."/>
            <person name="Amann R."/>
            <person name="Jetten M.S.M."/>
            <person name="Mascher T."/>
            <person name="Medema M.H."/>
            <person name="Devos D.P."/>
            <person name="Kaster A.-K."/>
            <person name="Ovreas L."/>
            <person name="Rohde M."/>
            <person name="Galperin M.Y."/>
            <person name="Jogler C."/>
        </authorList>
    </citation>
    <scope>NUCLEOTIDE SEQUENCE [LARGE SCALE GENOMIC DNA]</scope>
    <source>
        <strain evidence="2 3">Pan265</strain>
    </source>
</reference>
<dbReference type="Pfam" id="PF01612">
    <property type="entry name" value="DNA_pol_A_exo1"/>
    <property type="match status" value="1"/>
</dbReference>
<dbReference type="InterPro" id="IPR012337">
    <property type="entry name" value="RNaseH-like_sf"/>
</dbReference>
<feature type="domain" description="HRDC" evidence="1">
    <location>
        <begin position="206"/>
        <end position="286"/>
    </location>
</feature>